<feature type="compositionally biased region" description="Low complexity" evidence="1">
    <location>
        <begin position="29"/>
        <end position="48"/>
    </location>
</feature>
<proteinExistence type="predicted"/>
<evidence type="ECO:0000256" key="1">
    <source>
        <dbReference type="SAM" id="MobiDB-lite"/>
    </source>
</evidence>
<evidence type="ECO:0000313" key="2">
    <source>
        <dbReference type="EMBL" id="KAG2630406.1"/>
    </source>
</evidence>
<name>A0A8T0VA75_PANVG</name>
<protein>
    <submittedName>
        <fullName evidence="2">Uncharacterized protein</fullName>
    </submittedName>
</protein>
<accession>A0A8T0VA75</accession>
<organism evidence="2 3">
    <name type="scientific">Panicum virgatum</name>
    <name type="common">Blackwell switchgrass</name>
    <dbReference type="NCBI Taxonomy" id="38727"/>
    <lineage>
        <taxon>Eukaryota</taxon>
        <taxon>Viridiplantae</taxon>
        <taxon>Streptophyta</taxon>
        <taxon>Embryophyta</taxon>
        <taxon>Tracheophyta</taxon>
        <taxon>Spermatophyta</taxon>
        <taxon>Magnoliopsida</taxon>
        <taxon>Liliopsida</taxon>
        <taxon>Poales</taxon>
        <taxon>Poaceae</taxon>
        <taxon>PACMAD clade</taxon>
        <taxon>Panicoideae</taxon>
        <taxon>Panicodae</taxon>
        <taxon>Paniceae</taxon>
        <taxon>Panicinae</taxon>
        <taxon>Panicum</taxon>
        <taxon>Panicum sect. Hiantes</taxon>
    </lineage>
</organism>
<sequence>MLCTHLIAPPRPLTGTGLIRFTGWYKRSSQTSPAAASATSTSGRPPTGTRRRREWLASRTSCPSPRSAAPRTWRPASRRRIGLSASHPTTRTASSCSSPMGRPTTRVISSIRPRTTSPQCPSTPLLSARMHITRVSAPWRQILQAGRSTPSLFRTSGTRHRPCRCCWMASLVEKSTTMTSLPLQIQGTVPRTW</sequence>
<gene>
    <name evidence="2" type="ORF">PVAP13_3KG487102</name>
</gene>
<reference evidence="2" key="1">
    <citation type="submission" date="2020-05" db="EMBL/GenBank/DDBJ databases">
        <title>WGS assembly of Panicum virgatum.</title>
        <authorList>
            <person name="Lovell J.T."/>
            <person name="Jenkins J."/>
            <person name="Shu S."/>
            <person name="Juenger T.E."/>
            <person name="Schmutz J."/>
        </authorList>
    </citation>
    <scope>NUCLEOTIDE SEQUENCE</scope>
    <source>
        <strain evidence="2">AP13</strain>
    </source>
</reference>
<feature type="compositionally biased region" description="Polar residues" evidence="1">
    <location>
        <begin position="86"/>
        <end position="98"/>
    </location>
</feature>
<comment type="caution">
    <text evidence="2">The sequence shown here is derived from an EMBL/GenBank/DDBJ whole genome shotgun (WGS) entry which is preliminary data.</text>
</comment>
<feature type="region of interest" description="Disordered" evidence="1">
    <location>
        <begin position="29"/>
        <end position="104"/>
    </location>
</feature>
<dbReference type="EMBL" id="CM029041">
    <property type="protein sequence ID" value="KAG2630406.1"/>
    <property type="molecule type" value="Genomic_DNA"/>
</dbReference>
<dbReference type="Proteomes" id="UP000823388">
    <property type="component" value="Chromosome 3K"/>
</dbReference>
<keyword evidence="3" id="KW-1185">Reference proteome</keyword>
<evidence type="ECO:0000313" key="3">
    <source>
        <dbReference type="Proteomes" id="UP000823388"/>
    </source>
</evidence>
<dbReference type="AlphaFoldDB" id="A0A8T0VA75"/>